<accession>A0A6M2DQB7</accession>
<dbReference type="SUPFAM" id="SSF49764">
    <property type="entry name" value="HSP20-like chaperones"/>
    <property type="match status" value="1"/>
</dbReference>
<protein>
    <submittedName>
        <fullName evidence="8">Putative heat shock protein-like protein coptotermes formosanus</fullName>
    </submittedName>
</protein>
<dbReference type="PROSITE" id="PS01031">
    <property type="entry name" value="SHSP"/>
    <property type="match status" value="1"/>
</dbReference>
<dbReference type="AlphaFoldDB" id="A0A6M2DQB7"/>
<sequence length="186" mass="21227">MSIIPMVFGNWWDDDYFCDHPLRLLDQQMHPGLRCARQAPATLSFVIKPRTNQEAKGQKDTTASMPDKDKFQVAIDVQQFRPKEISVRTQDNCVIVEAKHEEKPDEHGFVSRHFVRRYVLPEGCEPADVKTNLSSDGVLTIVAPKKAAIPPSNERIVPIEHVGPVRKQKDEVKGDETKEEKQEEKK</sequence>
<feature type="region of interest" description="Disordered" evidence="6">
    <location>
        <begin position="152"/>
        <end position="186"/>
    </location>
</feature>
<evidence type="ECO:0000256" key="4">
    <source>
        <dbReference type="PROSITE-ProRule" id="PRU00285"/>
    </source>
</evidence>
<feature type="binding site" evidence="3">
    <location>
        <position position="102"/>
    </location>
    <ligand>
        <name>Zn(2+)</name>
        <dbReference type="ChEBI" id="CHEBI:29105"/>
        <label>1</label>
    </ligand>
</feature>
<dbReference type="Pfam" id="PF00011">
    <property type="entry name" value="HSP20"/>
    <property type="match status" value="1"/>
</dbReference>
<dbReference type="PRINTS" id="PR00299">
    <property type="entry name" value="ACRYSTALLIN"/>
</dbReference>
<organism evidence="8">
    <name type="scientific">Xenopsylla cheopis</name>
    <name type="common">Oriental rat flea</name>
    <name type="synonym">Pulex cheopis</name>
    <dbReference type="NCBI Taxonomy" id="163159"/>
    <lineage>
        <taxon>Eukaryota</taxon>
        <taxon>Metazoa</taxon>
        <taxon>Ecdysozoa</taxon>
        <taxon>Arthropoda</taxon>
        <taxon>Hexapoda</taxon>
        <taxon>Insecta</taxon>
        <taxon>Pterygota</taxon>
        <taxon>Neoptera</taxon>
        <taxon>Endopterygota</taxon>
        <taxon>Siphonaptera</taxon>
        <taxon>Pulicidae</taxon>
        <taxon>Xenopsyllinae</taxon>
        <taxon>Xenopsylla</taxon>
    </lineage>
</organism>
<dbReference type="GO" id="GO:0009408">
    <property type="term" value="P:response to heat"/>
    <property type="evidence" value="ECO:0007669"/>
    <property type="project" value="UniProtKB-ARBA"/>
</dbReference>
<keyword evidence="3" id="KW-0479">Metal-binding</keyword>
<dbReference type="Gene3D" id="2.60.40.790">
    <property type="match status" value="1"/>
</dbReference>
<dbReference type="GO" id="GO:0042026">
    <property type="term" value="P:protein refolding"/>
    <property type="evidence" value="ECO:0007669"/>
    <property type="project" value="TreeGrafter"/>
</dbReference>
<feature type="binding site" evidence="3">
    <location>
        <position position="107"/>
    </location>
    <ligand>
        <name>Zn(2+)</name>
        <dbReference type="ChEBI" id="CHEBI:29105"/>
        <label>2</label>
    </ligand>
</feature>
<feature type="compositionally biased region" description="Basic and acidic residues" evidence="6">
    <location>
        <begin position="167"/>
        <end position="186"/>
    </location>
</feature>
<dbReference type="InterPro" id="IPR055269">
    <property type="entry name" value="Alpha-crystallin/HSP_16"/>
</dbReference>
<dbReference type="CDD" id="cd06526">
    <property type="entry name" value="metazoan_ACD"/>
    <property type="match status" value="1"/>
</dbReference>
<dbReference type="PIRSF" id="PIRSF036514">
    <property type="entry name" value="Sm_HSP_B1"/>
    <property type="match status" value="1"/>
</dbReference>
<name>A0A6M2DQB7_XENCH</name>
<proteinExistence type="inferred from homology"/>
<dbReference type="PANTHER" id="PTHR45640:SF13">
    <property type="entry name" value="HEAT SHOCK PROTEIN 22-RELATED"/>
    <property type="match status" value="1"/>
</dbReference>
<evidence type="ECO:0000259" key="7">
    <source>
        <dbReference type="PROSITE" id="PS01031"/>
    </source>
</evidence>
<dbReference type="InterPro" id="IPR008978">
    <property type="entry name" value="HSP20-like_chaperone"/>
</dbReference>
<keyword evidence="1 8" id="KW-0346">Stress response</keyword>
<reference evidence="8" key="1">
    <citation type="submission" date="2020-03" db="EMBL/GenBank/DDBJ databases">
        <title>Transcriptomic Profiling of the Digestive Tract of the Rat Flea, Xenopsylla cheopis, Following Blood Feeding and Infection with Yersinia pestis.</title>
        <authorList>
            <person name="Bland D.M."/>
            <person name="Martens C.A."/>
            <person name="Virtaneva K."/>
            <person name="Kanakabandi K."/>
            <person name="Long D."/>
            <person name="Rosenke R."/>
            <person name="Saturday G.A."/>
            <person name="Hoyt F.H."/>
            <person name="Bruno D.P."/>
            <person name="Ribeiro J.M.C."/>
            <person name="Hinnebusch J."/>
        </authorList>
    </citation>
    <scope>NUCLEOTIDE SEQUENCE</scope>
</reference>
<dbReference type="GO" id="GO:0051082">
    <property type="term" value="F:unfolded protein binding"/>
    <property type="evidence" value="ECO:0007669"/>
    <property type="project" value="TreeGrafter"/>
</dbReference>
<dbReference type="InterPro" id="IPR001436">
    <property type="entry name" value="Alpha-crystallin/sHSP_animal"/>
</dbReference>
<evidence type="ECO:0000256" key="3">
    <source>
        <dbReference type="PIRSR" id="PIRSR036514-1"/>
    </source>
</evidence>
<evidence type="ECO:0000256" key="2">
    <source>
        <dbReference type="PIRNR" id="PIRNR036514"/>
    </source>
</evidence>
<comment type="similarity">
    <text evidence="2 4 5">Belongs to the small heat shock protein (HSP20) family.</text>
</comment>
<evidence type="ECO:0000256" key="1">
    <source>
        <dbReference type="ARBA" id="ARBA00023016"/>
    </source>
</evidence>
<evidence type="ECO:0000313" key="8">
    <source>
        <dbReference type="EMBL" id="NOV48422.1"/>
    </source>
</evidence>
<evidence type="ECO:0000256" key="6">
    <source>
        <dbReference type="SAM" id="MobiDB-lite"/>
    </source>
</evidence>
<evidence type="ECO:0000256" key="5">
    <source>
        <dbReference type="RuleBase" id="RU003616"/>
    </source>
</evidence>
<feature type="domain" description="SHSP" evidence="7">
    <location>
        <begin position="52"/>
        <end position="160"/>
    </location>
</feature>
<feature type="binding site" evidence="3">
    <location>
        <position position="100"/>
    </location>
    <ligand>
        <name>Zn(2+)</name>
        <dbReference type="ChEBI" id="CHEBI:29105"/>
        <label>1</label>
    </ligand>
</feature>
<dbReference type="GO" id="GO:0046872">
    <property type="term" value="F:metal ion binding"/>
    <property type="evidence" value="ECO:0007669"/>
    <property type="project" value="UniProtKB-KW"/>
</dbReference>
<keyword evidence="3" id="KW-0862">Zinc</keyword>
<dbReference type="InterPro" id="IPR002068">
    <property type="entry name" value="A-crystallin/Hsp20_dom"/>
</dbReference>
<dbReference type="GO" id="GO:0005634">
    <property type="term" value="C:nucleus"/>
    <property type="evidence" value="ECO:0007669"/>
    <property type="project" value="TreeGrafter"/>
</dbReference>
<dbReference type="EMBL" id="GIIL01004696">
    <property type="protein sequence ID" value="NOV48422.1"/>
    <property type="molecule type" value="Transcribed_RNA"/>
</dbReference>
<dbReference type="GO" id="GO:0005737">
    <property type="term" value="C:cytoplasm"/>
    <property type="evidence" value="ECO:0007669"/>
    <property type="project" value="TreeGrafter"/>
</dbReference>
<dbReference type="PANTHER" id="PTHR45640">
    <property type="entry name" value="HEAT SHOCK PROTEIN HSP-12.2-RELATED"/>
    <property type="match status" value="1"/>
</dbReference>